<evidence type="ECO:0000313" key="2">
    <source>
        <dbReference type="EMBL" id="KAL2612829.1"/>
    </source>
</evidence>
<dbReference type="AlphaFoldDB" id="A0ABD1XV55"/>
<dbReference type="Proteomes" id="UP001605036">
    <property type="component" value="Unassembled WGS sequence"/>
</dbReference>
<dbReference type="EMBL" id="JBHFFA010000007">
    <property type="protein sequence ID" value="KAL2612829.1"/>
    <property type="molecule type" value="Genomic_DNA"/>
</dbReference>
<protein>
    <submittedName>
        <fullName evidence="2">Uncharacterized protein</fullName>
    </submittedName>
</protein>
<evidence type="ECO:0000256" key="1">
    <source>
        <dbReference type="SAM" id="MobiDB-lite"/>
    </source>
</evidence>
<sequence length="87" mass="9846">MECRGGDCEKHPMVGDSGSCKKDPIFEEGEYHPIVVEAVVEAVRAEGPSGQGEGQKKKRKRNVDHGRLRLVRLRAHINAIIRHKWMM</sequence>
<gene>
    <name evidence="2" type="ORF">R1flu_024521</name>
</gene>
<feature type="region of interest" description="Disordered" evidence="1">
    <location>
        <begin position="46"/>
        <end position="65"/>
    </location>
</feature>
<proteinExistence type="predicted"/>
<comment type="caution">
    <text evidence="2">The sequence shown here is derived from an EMBL/GenBank/DDBJ whole genome shotgun (WGS) entry which is preliminary data.</text>
</comment>
<evidence type="ECO:0000313" key="3">
    <source>
        <dbReference type="Proteomes" id="UP001605036"/>
    </source>
</evidence>
<keyword evidence="3" id="KW-1185">Reference proteome</keyword>
<feature type="compositionally biased region" description="Basic residues" evidence="1">
    <location>
        <begin position="56"/>
        <end position="65"/>
    </location>
</feature>
<organism evidence="2 3">
    <name type="scientific">Riccia fluitans</name>
    <dbReference type="NCBI Taxonomy" id="41844"/>
    <lineage>
        <taxon>Eukaryota</taxon>
        <taxon>Viridiplantae</taxon>
        <taxon>Streptophyta</taxon>
        <taxon>Embryophyta</taxon>
        <taxon>Marchantiophyta</taxon>
        <taxon>Marchantiopsida</taxon>
        <taxon>Marchantiidae</taxon>
        <taxon>Marchantiales</taxon>
        <taxon>Ricciaceae</taxon>
        <taxon>Riccia</taxon>
    </lineage>
</organism>
<name>A0ABD1XV55_9MARC</name>
<reference evidence="2 3" key="1">
    <citation type="submission" date="2024-09" db="EMBL/GenBank/DDBJ databases">
        <title>Chromosome-scale assembly of Riccia fluitans.</title>
        <authorList>
            <person name="Paukszto L."/>
            <person name="Sawicki J."/>
            <person name="Karawczyk K."/>
            <person name="Piernik-Szablinska J."/>
            <person name="Szczecinska M."/>
            <person name="Mazdziarz M."/>
        </authorList>
    </citation>
    <scope>NUCLEOTIDE SEQUENCE [LARGE SCALE GENOMIC DNA]</scope>
    <source>
        <strain evidence="2">Rf_01</strain>
        <tissue evidence="2">Aerial parts of the thallus</tissue>
    </source>
</reference>
<accession>A0ABD1XV55</accession>